<gene>
    <name evidence="1" type="ORF">ADIARSV_4026</name>
</gene>
<dbReference type="RefSeq" id="WP_016197245.1">
    <property type="nucleotide sequence ID" value="NZ_AQPN01000142.1"/>
</dbReference>
<proteinExistence type="predicted"/>
<dbReference type="AlphaFoldDB" id="R9GMQ1"/>
<evidence type="ECO:0008006" key="3">
    <source>
        <dbReference type="Google" id="ProtNLM"/>
    </source>
</evidence>
<evidence type="ECO:0000313" key="1">
    <source>
        <dbReference type="EMBL" id="EOR92815.1"/>
    </source>
</evidence>
<name>R9GMQ1_9SPHI</name>
<dbReference type="EMBL" id="AQPN01000142">
    <property type="protein sequence ID" value="EOR92815.1"/>
    <property type="molecule type" value="Genomic_DNA"/>
</dbReference>
<keyword evidence="2" id="KW-1185">Reference proteome</keyword>
<dbReference type="STRING" id="1150600.ADIARSV_4026"/>
<protein>
    <recommendedName>
        <fullName evidence="3">Glycoside hydrolase family 42 N-terminal domain-containing protein</fullName>
    </recommendedName>
</protein>
<comment type="caution">
    <text evidence="1">The sequence shown here is derived from an EMBL/GenBank/DDBJ whole genome shotgun (WGS) entry which is preliminary data.</text>
</comment>
<dbReference type="OrthoDB" id="786434at2"/>
<reference evidence="1 2" key="1">
    <citation type="journal article" date="2013" name="Genome Announc.">
        <title>Draft Genome Sequence of Arcticibacter svalbardensis Strain MN12-7T, a Member of the Family Sphingobacteriaceae Isolated from an Arctic Soil Sample.</title>
        <authorList>
            <person name="Shivaji S."/>
            <person name="Ara S."/>
            <person name="Prasad S."/>
            <person name="Manasa B.P."/>
            <person name="Begum Z."/>
            <person name="Singh A."/>
            <person name="Kumar Pinnaka A."/>
        </authorList>
    </citation>
    <scope>NUCLEOTIDE SEQUENCE [LARGE SCALE GENOMIC DNA]</scope>
    <source>
        <strain evidence="1 2">MN12-7</strain>
    </source>
</reference>
<accession>R9GMQ1</accession>
<evidence type="ECO:0000313" key="2">
    <source>
        <dbReference type="Proteomes" id="UP000014174"/>
    </source>
</evidence>
<sequence length="725" mass="82432">MKKTISLLFVLFTLIFKNLSAQSISYVPKFANENHPEIGYWFISPDLLKNDRYLDELDSIINLCPYTMVFLTAREGNNFYETEKMHPYFEKIVSKAHKSGIKIGLQLWGNYFDEDLNNSQRMIVEQEIQLDQKGKASYTAKAKYIRFEDRLLKTDIFKVYAFKKTGDGFYDPSSLKDITSLCTTTLPDKKTAKISINGGEALKGLTVCIMVQQFCSQNSMWDDVEINGFKKTIDAYSDIPFDGMALDEYGNKFIPRFVDMPANEQIFRGRWYSNAMAKAYEKETKKSLVKTLFEGRYAPTGQPEVRIKAINQYMDFTRGGAVRVIKAVADYGKKTFSPNTFTGIHNTYHAGLYSDEIWADGICWWVLPHQYGQTDEHTITATQMGIAFNTKENVMYNQFYDGVFPPVQEKALADLRYGIRTHYHALHDKRVNRFDLLDPEAVKGINKVEDCARLLNKFNPSLPDVKLLVIFGMEALSNWYPNYKDRGVYDVNDKLNIEEKADELWKAGYLNALVPSDFINSKLIKLNKEGKPEINGHTFDAVVYLYPQYAKENELKFLEEYQNRGGKLMLEGVALLDFNAQNVSKRFQSIYNNATVKGYSVKGISKLGIAKNGLADGSKNSDGSYVFTDLNSIRTDSLATFSVNIDGDLYGGKYKGLAIIKADKNNGITKFAANGFTELSKNEKKILAFKTGQNVFYTKQNGEASLIIKDEQQQIKPLINTLSTN</sequence>
<organism evidence="1 2">
    <name type="scientific">Arcticibacter svalbardensis MN12-7</name>
    <dbReference type="NCBI Taxonomy" id="1150600"/>
    <lineage>
        <taxon>Bacteria</taxon>
        <taxon>Pseudomonadati</taxon>
        <taxon>Bacteroidota</taxon>
        <taxon>Sphingobacteriia</taxon>
        <taxon>Sphingobacteriales</taxon>
        <taxon>Sphingobacteriaceae</taxon>
        <taxon>Arcticibacter</taxon>
    </lineage>
</organism>
<dbReference type="eggNOG" id="ENOG502Z7ZN">
    <property type="taxonomic scope" value="Bacteria"/>
</dbReference>
<dbReference type="Proteomes" id="UP000014174">
    <property type="component" value="Unassembled WGS sequence"/>
</dbReference>